<dbReference type="EMBL" id="KU669292">
    <property type="protein sequence ID" value="AOL56973.1"/>
    <property type="molecule type" value="Genomic_DNA"/>
</dbReference>
<dbReference type="EMBL" id="MN689114">
    <property type="protein sequence ID" value="QGW49803.1"/>
    <property type="molecule type" value="Genomic_DNA"/>
</dbReference>
<organism evidence="1">
    <name type="scientific">Chrysodeixis includens nucleopolyhedrovirus</name>
    <dbReference type="NCBI Taxonomy" id="1207438"/>
    <lineage>
        <taxon>Viruses</taxon>
        <taxon>Viruses incertae sedis</taxon>
        <taxon>Naldaviricetes</taxon>
        <taxon>Lefavirales</taxon>
        <taxon>Baculoviridae</taxon>
        <taxon>Alphabaculovirus</taxon>
        <taxon>Alphabaculovirus chrincludentis</taxon>
        <taxon>Alphabaculovirus alterchrincludentis</taxon>
    </lineage>
</organism>
<evidence type="ECO:0000313" key="2">
    <source>
        <dbReference type="EMBL" id="AOL56689.1"/>
    </source>
</evidence>
<evidence type="ECO:0000313" key="3">
    <source>
        <dbReference type="EMBL" id="AOL56973.1"/>
    </source>
</evidence>
<accession>A0A1C8ZX42</accession>
<sequence>MEHQRQKVSTLQILCVQNLLNTLHDKGVINKYQKCSGYGAVFEEMELKQKFYDVMEFYLPRRMNMHLFRVMQQINVLNWKWSHQIYPYVLNQWTRIFLTRHYETDNLSLMCAKTIYKNLDMFKRENMLSIAKRLTVKQDFINELTKYIPFYMVIQLIELYERFFLPPIIYKLFCRKCCLCNDQPTVFCKYCKHYLCHIDIEIDIDSGDEVFSD</sequence>
<dbReference type="EMBL" id="KU669290">
    <property type="protein sequence ID" value="AOL56689.1"/>
    <property type="molecule type" value="Genomic_DNA"/>
</dbReference>
<dbReference type="EMBL" id="KU669289">
    <property type="protein sequence ID" value="AOL56548.1"/>
    <property type="molecule type" value="Genomic_DNA"/>
</dbReference>
<name>A0A1C8ZX42_9ABAC</name>
<evidence type="ECO:0000313" key="4">
    <source>
        <dbReference type="EMBL" id="QGW49803.1"/>
    </source>
</evidence>
<evidence type="ECO:0000313" key="1">
    <source>
        <dbReference type="EMBL" id="AOL56548.1"/>
    </source>
</evidence>
<proteinExistence type="predicted"/>
<gene>
    <name evidence="4" type="primary">ORF-110</name>
</gene>
<reference evidence="1" key="1">
    <citation type="journal article" date="2016" name="Genome Announc.">
        <title>Complete genomes of six Chrysodeixis includens nucleopolyhedrovirus isolates.</title>
        <authorList>
            <person name="Craveiro S.R."/>
            <person name="Santos L.A.V.M."/>
            <person name="Togawa R.C."/>
            <person name="Inglis P.W."/>
            <person name="Grynberg P."/>
            <person name="Ribeiro Z.M.A."/>
            <person name="Ribeiro B.M."/>
            <person name="Castro M.E.B."/>
        </authorList>
    </citation>
    <scope>NUCLEOTIDE SEQUENCE</scope>
    <source>
        <strain evidence="1">IA</strain>
        <strain evidence="2">IB</strain>
        <strain evidence="3">ID</strain>
    </source>
</reference>
<protein>
    <submittedName>
        <fullName evidence="1">Uncharacterized protein</fullName>
    </submittedName>
</protein>
<reference evidence="4" key="2">
    <citation type="submission" date="2019-11" db="EMBL/GenBank/DDBJ databases">
        <title>Complete Genome Sequences of Seven New Chrysodeixis includens NPV Isolates from Minas Gerais and Mato Grosso States in Brazil.</title>
        <authorList>
            <person name="Craveiro S.R."/>
            <person name="Monteiro L.L.S."/>
            <person name="Santos L.A.V.M."/>
            <person name="Togawa R.C."/>
            <person name="Inglis P.W."/>
            <person name="Ribeiro Z.M.A."/>
            <person name="Ribeiro B.M."/>
            <person name="Castro M.E.B."/>
        </authorList>
    </citation>
    <scope>NUCLEOTIDE SEQUENCE</scope>
    <source>
        <strain evidence="4">ChinNPV-MT.C</strain>
    </source>
</reference>